<keyword evidence="5" id="KW-0904">Protein phosphatase</keyword>
<dbReference type="Gene3D" id="3.40.50.2300">
    <property type="match status" value="1"/>
</dbReference>
<dbReference type="Proteomes" id="UP001219933">
    <property type="component" value="Chromosome 3"/>
</dbReference>
<dbReference type="PANTHER" id="PTHR11717:SF7">
    <property type="entry name" value="LOW MOLECULAR WEIGHT PHOSPHOTYROSINE PROTEIN PHOSPHATASE"/>
    <property type="match status" value="1"/>
</dbReference>
<evidence type="ECO:0000256" key="6">
    <source>
        <dbReference type="ARBA" id="ARBA00051722"/>
    </source>
</evidence>
<evidence type="ECO:0000256" key="7">
    <source>
        <dbReference type="PIRSR" id="PIRSR617867-1"/>
    </source>
</evidence>
<keyword evidence="3" id="KW-0963">Cytoplasm</keyword>
<dbReference type="InterPro" id="IPR050438">
    <property type="entry name" value="LMW_PTPase"/>
</dbReference>
<dbReference type="SUPFAM" id="SSF52788">
    <property type="entry name" value="Phosphotyrosine protein phosphatases I"/>
    <property type="match status" value="1"/>
</dbReference>
<dbReference type="InterPro" id="IPR036196">
    <property type="entry name" value="Ptyr_pPase_sf"/>
</dbReference>
<reference evidence="9" key="1">
    <citation type="submission" date="2023-03" db="EMBL/GenBank/DDBJ databases">
        <title>Mating type loci evolution in Malassezia.</title>
        <authorList>
            <person name="Coelho M.A."/>
        </authorList>
    </citation>
    <scope>NUCLEOTIDE SEQUENCE</scope>
    <source>
        <strain evidence="9">CBS 11721</strain>
    </source>
</reference>
<dbReference type="InterPro" id="IPR017867">
    <property type="entry name" value="Tyr_phospatase_low_mol_wt"/>
</dbReference>
<evidence type="ECO:0000256" key="5">
    <source>
        <dbReference type="ARBA" id="ARBA00022912"/>
    </source>
</evidence>
<dbReference type="CDD" id="cd16343">
    <property type="entry name" value="LMWPTP"/>
    <property type="match status" value="1"/>
</dbReference>
<dbReference type="EMBL" id="CP119879">
    <property type="protein sequence ID" value="WFD35599.1"/>
    <property type="molecule type" value="Genomic_DNA"/>
</dbReference>
<evidence type="ECO:0000256" key="1">
    <source>
        <dbReference type="ARBA" id="ARBA00004496"/>
    </source>
</evidence>
<dbReference type="AlphaFoldDB" id="A0AAF0EW06"/>
<name>A0AAF0EW06_9BASI</name>
<comment type="subcellular location">
    <subcellularLocation>
        <location evidence="1">Cytoplasm</location>
    </subcellularLocation>
</comment>
<evidence type="ECO:0000313" key="9">
    <source>
        <dbReference type="EMBL" id="WFD35599.1"/>
    </source>
</evidence>
<sequence>MSDKPNVLFCCLGNICRSPMAEAVFADYITKNNIRDQFGEIDSCGTADYHEGEEPDLRTTRVCKNNNVPINHLARAVRRSDFDKFDYIFGMDTNNLRNLQRMQPEGSKAKVMLFSEFDDKATIYDPYYIGDAAFLTVFEQCQRYVARQTGKLTSYSAAFVQALNKKGAQL</sequence>
<feature type="active site" description="Proton donor" evidence="7">
    <location>
        <position position="125"/>
    </location>
</feature>
<feature type="domain" description="Phosphotyrosine protein phosphatase I" evidence="8">
    <location>
        <begin position="5"/>
        <end position="151"/>
    </location>
</feature>
<keyword evidence="4" id="KW-0378">Hydrolase</keyword>
<proteinExistence type="inferred from homology"/>
<evidence type="ECO:0000259" key="8">
    <source>
        <dbReference type="SMART" id="SM00226"/>
    </source>
</evidence>
<dbReference type="FunFam" id="3.40.50.2300:FF:000105">
    <property type="entry name" value="Low molecular weight phosphotyrosine protein"/>
    <property type="match status" value="1"/>
</dbReference>
<evidence type="ECO:0000256" key="4">
    <source>
        <dbReference type="ARBA" id="ARBA00022801"/>
    </source>
</evidence>
<dbReference type="PANTHER" id="PTHR11717">
    <property type="entry name" value="LOW MOLECULAR WEIGHT PROTEIN TYROSINE PHOSPHATASE"/>
    <property type="match status" value="1"/>
</dbReference>
<evidence type="ECO:0000256" key="2">
    <source>
        <dbReference type="ARBA" id="ARBA00011063"/>
    </source>
</evidence>
<dbReference type="PRINTS" id="PR00719">
    <property type="entry name" value="LMWPTPASE"/>
</dbReference>
<dbReference type="SMART" id="SM00226">
    <property type="entry name" value="LMWPc"/>
    <property type="match status" value="1"/>
</dbReference>
<dbReference type="InterPro" id="IPR023485">
    <property type="entry name" value="Ptyr_pPase"/>
</dbReference>
<accession>A0AAF0EW06</accession>
<dbReference type="GO" id="GO:0004725">
    <property type="term" value="F:protein tyrosine phosphatase activity"/>
    <property type="evidence" value="ECO:0007669"/>
    <property type="project" value="UniProtKB-EC"/>
</dbReference>
<feature type="active site" evidence="7">
    <location>
        <position position="17"/>
    </location>
</feature>
<gene>
    <name evidence="9" type="ORF">MCUN1_002455</name>
</gene>
<organism evidence="9 10">
    <name type="scientific">Malassezia cuniculi</name>
    <dbReference type="NCBI Taxonomy" id="948313"/>
    <lineage>
        <taxon>Eukaryota</taxon>
        <taxon>Fungi</taxon>
        <taxon>Dikarya</taxon>
        <taxon>Basidiomycota</taxon>
        <taxon>Ustilaginomycotina</taxon>
        <taxon>Malasseziomycetes</taxon>
        <taxon>Malasseziales</taxon>
        <taxon>Malasseziaceae</taxon>
        <taxon>Malassezia</taxon>
    </lineage>
</organism>
<feature type="active site" description="Nucleophile" evidence="7">
    <location>
        <position position="11"/>
    </location>
</feature>
<dbReference type="Pfam" id="PF01451">
    <property type="entry name" value="LMWPc"/>
    <property type="match status" value="1"/>
</dbReference>
<comment type="catalytic activity">
    <reaction evidence="6">
        <text>O-phospho-L-tyrosyl-[protein] + H2O = L-tyrosyl-[protein] + phosphate</text>
        <dbReference type="Rhea" id="RHEA:10684"/>
        <dbReference type="Rhea" id="RHEA-COMP:10136"/>
        <dbReference type="Rhea" id="RHEA-COMP:20101"/>
        <dbReference type="ChEBI" id="CHEBI:15377"/>
        <dbReference type="ChEBI" id="CHEBI:43474"/>
        <dbReference type="ChEBI" id="CHEBI:46858"/>
        <dbReference type="ChEBI" id="CHEBI:61978"/>
        <dbReference type="EC" id="3.1.3.48"/>
    </reaction>
</comment>
<comment type="similarity">
    <text evidence="2">Belongs to the low molecular weight phosphotyrosine protein phosphatase family.</text>
</comment>
<keyword evidence="10" id="KW-1185">Reference proteome</keyword>
<evidence type="ECO:0000256" key="3">
    <source>
        <dbReference type="ARBA" id="ARBA00022490"/>
    </source>
</evidence>
<evidence type="ECO:0000313" key="10">
    <source>
        <dbReference type="Proteomes" id="UP001219933"/>
    </source>
</evidence>
<dbReference type="GO" id="GO:0005737">
    <property type="term" value="C:cytoplasm"/>
    <property type="evidence" value="ECO:0007669"/>
    <property type="project" value="UniProtKB-SubCell"/>
</dbReference>
<protein>
    <recommendedName>
        <fullName evidence="8">Phosphotyrosine protein phosphatase I domain-containing protein</fullName>
    </recommendedName>
</protein>